<reference evidence="2 3" key="1">
    <citation type="journal article" date="2012" name="Genome Biol.">
        <title>Genome and low-iron response of an oceanic diatom adapted to chronic iron limitation.</title>
        <authorList>
            <person name="Lommer M."/>
            <person name="Specht M."/>
            <person name="Roy A.S."/>
            <person name="Kraemer L."/>
            <person name="Andreson R."/>
            <person name="Gutowska M.A."/>
            <person name="Wolf J."/>
            <person name="Bergner S.V."/>
            <person name="Schilhabel M.B."/>
            <person name="Klostermeier U.C."/>
            <person name="Beiko R.G."/>
            <person name="Rosenstiel P."/>
            <person name="Hippler M."/>
            <person name="Laroche J."/>
        </authorList>
    </citation>
    <scope>NUCLEOTIDE SEQUENCE [LARGE SCALE GENOMIC DNA]</scope>
    <source>
        <strain evidence="2 3">CCMP1005</strain>
    </source>
</reference>
<feature type="compositionally biased region" description="Low complexity" evidence="1">
    <location>
        <begin position="189"/>
        <end position="201"/>
    </location>
</feature>
<dbReference type="AlphaFoldDB" id="K0R107"/>
<feature type="region of interest" description="Disordered" evidence="1">
    <location>
        <begin position="189"/>
        <end position="226"/>
    </location>
</feature>
<feature type="compositionally biased region" description="Basic and acidic residues" evidence="1">
    <location>
        <begin position="358"/>
        <end position="367"/>
    </location>
</feature>
<proteinExistence type="predicted"/>
<feature type="region of interest" description="Disordered" evidence="1">
    <location>
        <begin position="248"/>
        <end position="433"/>
    </location>
</feature>
<dbReference type="Proteomes" id="UP000266841">
    <property type="component" value="Unassembled WGS sequence"/>
</dbReference>
<sequence length="619" mass="66422">MCSSITGLLREGRRAAVGHRLRNEPGPPRLFSGSLAFLALPSAVAAVGTAEAVGRLAGSSPLGTDRRLRASTTSPAFLQVLQAGLRGHFRTSGSGGLKCDGGAKGGEGLRLAGGRSAAAPEGRSAAAFRSSRDGLRPFDRRDRPAVTARREWRAFEGRAAPAVAGVPPSAADPGEARTAIQGAGGELFRAGGRAGAAPVRRPNSDDGRQSTPDSHSAGSSARWKALPPPALQSRLWLRRIFQDGRVSSRFGAQRGGDSPGPRGRAAAFPPSGSGGVVVGTRENDPTRTPATAAGEFPRPTNRAPGRTRRPAAKGRRRPSRRRAPRQDDGQAAPRGWGRGRRFPRRRLPGEGPAPAAFGKREGREVGKRVPSGHDTVGGRVRSRGRASPVDETARTGRTTPRPGQPPTSIRLPPRGDGRDEPAEAPTSSPEREWREPRVCRVLLLTRLLSRRHGPRSEGLKRGHVDSRGDLQSSRRIALSYFSSIPDDWVDFLFARCAASAGMTSPGKRKRVLEPDRAGGLFPKRGRRRGMQAADQSAWRYPLGLGFGRRGLLYRTCHTPRIADATINCLKWGTREDHGTAKRETLVGRVERPIAQREAKPSVVALQLLRPDGWFKGEYG</sequence>
<feature type="region of interest" description="Disordered" evidence="1">
    <location>
        <begin position="112"/>
        <end position="145"/>
    </location>
</feature>
<organism evidence="2 3">
    <name type="scientific">Thalassiosira oceanica</name>
    <name type="common">Marine diatom</name>
    <dbReference type="NCBI Taxonomy" id="159749"/>
    <lineage>
        <taxon>Eukaryota</taxon>
        <taxon>Sar</taxon>
        <taxon>Stramenopiles</taxon>
        <taxon>Ochrophyta</taxon>
        <taxon>Bacillariophyta</taxon>
        <taxon>Coscinodiscophyceae</taxon>
        <taxon>Thalassiosirophycidae</taxon>
        <taxon>Thalassiosirales</taxon>
        <taxon>Thalassiosiraceae</taxon>
        <taxon>Thalassiosira</taxon>
    </lineage>
</organism>
<evidence type="ECO:0000313" key="3">
    <source>
        <dbReference type="Proteomes" id="UP000266841"/>
    </source>
</evidence>
<protein>
    <submittedName>
        <fullName evidence="2">Uncharacterized protein</fullName>
    </submittedName>
</protein>
<keyword evidence="3" id="KW-1185">Reference proteome</keyword>
<evidence type="ECO:0000256" key="1">
    <source>
        <dbReference type="SAM" id="MobiDB-lite"/>
    </source>
</evidence>
<accession>K0R107</accession>
<evidence type="ECO:0000313" key="2">
    <source>
        <dbReference type="EMBL" id="EJK45445.1"/>
    </source>
</evidence>
<comment type="caution">
    <text evidence="2">The sequence shown here is derived from an EMBL/GenBank/DDBJ whole genome shotgun (WGS) entry which is preliminary data.</text>
</comment>
<feature type="compositionally biased region" description="Low complexity" evidence="1">
    <location>
        <begin position="112"/>
        <end position="127"/>
    </location>
</feature>
<feature type="compositionally biased region" description="Basic residues" evidence="1">
    <location>
        <begin position="337"/>
        <end position="346"/>
    </location>
</feature>
<feature type="compositionally biased region" description="Low complexity" evidence="1">
    <location>
        <begin position="259"/>
        <end position="271"/>
    </location>
</feature>
<feature type="compositionally biased region" description="Basic residues" evidence="1">
    <location>
        <begin position="305"/>
        <end position="323"/>
    </location>
</feature>
<gene>
    <name evidence="2" type="ORF">THAOC_35944</name>
</gene>
<feature type="compositionally biased region" description="Basic and acidic residues" evidence="1">
    <location>
        <begin position="130"/>
        <end position="145"/>
    </location>
</feature>
<feature type="compositionally biased region" description="Polar residues" evidence="1">
    <location>
        <begin position="209"/>
        <end position="219"/>
    </location>
</feature>
<name>K0R107_THAOC</name>
<dbReference type="EMBL" id="AGNL01048517">
    <property type="protein sequence ID" value="EJK45445.1"/>
    <property type="molecule type" value="Genomic_DNA"/>
</dbReference>